<dbReference type="Gene3D" id="1.20.1270.180">
    <property type="match status" value="1"/>
</dbReference>
<proteinExistence type="predicted"/>
<dbReference type="OrthoDB" id="7340239at2"/>
<sequence>MKLAITILSAVLVASWASAAGAQDDAPNTPAYAACMEGAGGVTALVRECISEEHAQQDALLNEAYRELIGRLDSEARSDLRNAQRTWIAFRDAECAWRASGETGTMGPLIIDSCQLGLTTERAARLQTDLGRVSERAPSD</sequence>
<dbReference type="PANTHER" id="PTHR39176:SF1">
    <property type="entry name" value="PERIPLASMIC PROTEIN"/>
    <property type="match status" value="1"/>
</dbReference>
<keyword evidence="4" id="KW-1185">Reference proteome</keyword>
<evidence type="ECO:0000313" key="4">
    <source>
        <dbReference type="Proteomes" id="UP000198788"/>
    </source>
</evidence>
<feature type="domain" description="Lysozyme inhibitor LprI-like N-terminal" evidence="2">
    <location>
        <begin position="35"/>
        <end position="126"/>
    </location>
</feature>
<dbReference type="PANTHER" id="PTHR39176">
    <property type="entry name" value="PERIPLASMIC PROTEIN-RELATED"/>
    <property type="match status" value="1"/>
</dbReference>
<evidence type="ECO:0000256" key="1">
    <source>
        <dbReference type="SAM" id="SignalP"/>
    </source>
</evidence>
<feature type="signal peptide" evidence="1">
    <location>
        <begin position="1"/>
        <end position="22"/>
    </location>
</feature>
<keyword evidence="1" id="KW-0732">Signal</keyword>
<organism evidence="3 4">
    <name type="scientific">Brevundimonas viscosa</name>
    <dbReference type="NCBI Taxonomy" id="871741"/>
    <lineage>
        <taxon>Bacteria</taxon>
        <taxon>Pseudomonadati</taxon>
        <taxon>Pseudomonadota</taxon>
        <taxon>Alphaproteobacteria</taxon>
        <taxon>Caulobacterales</taxon>
        <taxon>Caulobacteraceae</taxon>
        <taxon>Brevundimonas</taxon>
    </lineage>
</organism>
<dbReference type="InterPro" id="IPR009739">
    <property type="entry name" value="LprI-like_N"/>
</dbReference>
<name>A0A1I6Q373_9CAUL</name>
<dbReference type="Proteomes" id="UP000198788">
    <property type="component" value="Unassembled WGS sequence"/>
</dbReference>
<accession>A0A1I6Q373</accession>
<feature type="chain" id="PRO_5011499510" evidence="1">
    <location>
        <begin position="23"/>
        <end position="140"/>
    </location>
</feature>
<reference evidence="4" key="1">
    <citation type="submission" date="2016-10" db="EMBL/GenBank/DDBJ databases">
        <authorList>
            <person name="Varghese N."/>
            <person name="Submissions S."/>
        </authorList>
    </citation>
    <scope>NUCLEOTIDE SEQUENCE [LARGE SCALE GENOMIC DNA]</scope>
    <source>
        <strain evidence="4">CGMCC 1.10683</strain>
    </source>
</reference>
<dbReference type="AlphaFoldDB" id="A0A1I6Q373"/>
<gene>
    <name evidence="3" type="ORF">SAMN05192570_1520</name>
</gene>
<dbReference type="RefSeq" id="WP_092308395.1">
    <property type="nucleotide sequence ID" value="NZ_FOZV01000002.1"/>
</dbReference>
<dbReference type="STRING" id="871741.SAMN05192570_1520"/>
<dbReference type="Pfam" id="PF07007">
    <property type="entry name" value="LprI"/>
    <property type="match status" value="1"/>
</dbReference>
<evidence type="ECO:0000313" key="3">
    <source>
        <dbReference type="EMBL" id="SFS46897.1"/>
    </source>
</evidence>
<protein>
    <submittedName>
        <fullName evidence="3">Uncharacterized conserved protein YecT, DUF1311 family</fullName>
    </submittedName>
</protein>
<evidence type="ECO:0000259" key="2">
    <source>
        <dbReference type="Pfam" id="PF07007"/>
    </source>
</evidence>
<dbReference type="EMBL" id="FOZV01000002">
    <property type="protein sequence ID" value="SFS46897.1"/>
    <property type="molecule type" value="Genomic_DNA"/>
</dbReference>